<dbReference type="GO" id="GO:0016987">
    <property type="term" value="F:sigma factor activity"/>
    <property type="evidence" value="ECO:0007669"/>
    <property type="project" value="UniProtKB-KW"/>
</dbReference>
<feature type="domain" description="RNA polymerase sigma factor 70 region 4 type 2" evidence="7">
    <location>
        <begin position="146"/>
        <end position="195"/>
    </location>
</feature>
<dbReference type="InterPro" id="IPR014284">
    <property type="entry name" value="RNA_pol_sigma-70_dom"/>
</dbReference>
<keyword evidence="3" id="KW-0731">Sigma factor</keyword>
<dbReference type="EMBL" id="JAGQHR010000105">
    <property type="protein sequence ID" value="MCA9727073.1"/>
    <property type="molecule type" value="Genomic_DNA"/>
</dbReference>
<dbReference type="InterPro" id="IPR036388">
    <property type="entry name" value="WH-like_DNA-bd_sf"/>
</dbReference>
<proteinExistence type="inferred from homology"/>
<dbReference type="InterPro" id="IPR039425">
    <property type="entry name" value="RNA_pol_sigma-70-like"/>
</dbReference>
<evidence type="ECO:0000256" key="1">
    <source>
        <dbReference type="ARBA" id="ARBA00010641"/>
    </source>
</evidence>
<dbReference type="PANTHER" id="PTHR43133:SF8">
    <property type="entry name" value="RNA POLYMERASE SIGMA FACTOR HI_1459-RELATED"/>
    <property type="match status" value="1"/>
</dbReference>
<evidence type="ECO:0000313" key="8">
    <source>
        <dbReference type="EMBL" id="MCA9727073.1"/>
    </source>
</evidence>
<dbReference type="SUPFAM" id="SSF88659">
    <property type="entry name" value="Sigma3 and sigma4 domains of RNA polymerase sigma factors"/>
    <property type="match status" value="1"/>
</dbReference>
<evidence type="ECO:0000256" key="3">
    <source>
        <dbReference type="ARBA" id="ARBA00023082"/>
    </source>
</evidence>
<keyword evidence="5" id="KW-0804">Transcription</keyword>
<dbReference type="Proteomes" id="UP000697710">
    <property type="component" value="Unassembled WGS sequence"/>
</dbReference>
<evidence type="ECO:0000313" key="9">
    <source>
        <dbReference type="Proteomes" id="UP000697710"/>
    </source>
</evidence>
<dbReference type="NCBIfam" id="TIGR02937">
    <property type="entry name" value="sigma70-ECF"/>
    <property type="match status" value="1"/>
</dbReference>
<dbReference type="InterPro" id="IPR013325">
    <property type="entry name" value="RNA_pol_sigma_r2"/>
</dbReference>
<gene>
    <name evidence="8" type="ORF">KC729_05265</name>
</gene>
<dbReference type="InterPro" id="IPR013249">
    <property type="entry name" value="RNA_pol_sigma70_r4_t2"/>
</dbReference>
<dbReference type="Gene3D" id="1.10.10.10">
    <property type="entry name" value="Winged helix-like DNA-binding domain superfamily/Winged helix DNA-binding domain"/>
    <property type="match status" value="1"/>
</dbReference>
<dbReference type="PANTHER" id="PTHR43133">
    <property type="entry name" value="RNA POLYMERASE ECF-TYPE SIGMA FACTO"/>
    <property type="match status" value="1"/>
</dbReference>
<evidence type="ECO:0000259" key="7">
    <source>
        <dbReference type="Pfam" id="PF08281"/>
    </source>
</evidence>
<evidence type="ECO:0000259" key="6">
    <source>
        <dbReference type="Pfam" id="PF04542"/>
    </source>
</evidence>
<dbReference type="InterPro" id="IPR007627">
    <property type="entry name" value="RNA_pol_sigma70_r2"/>
</dbReference>
<dbReference type="GO" id="GO:0003677">
    <property type="term" value="F:DNA binding"/>
    <property type="evidence" value="ECO:0007669"/>
    <property type="project" value="UniProtKB-KW"/>
</dbReference>
<evidence type="ECO:0000256" key="5">
    <source>
        <dbReference type="ARBA" id="ARBA00023163"/>
    </source>
</evidence>
<comment type="similarity">
    <text evidence="1">Belongs to the sigma-70 factor family. ECF subfamily.</text>
</comment>
<dbReference type="SUPFAM" id="SSF88946">
    <property type="entry name" value="Sigma2 domain of RNA polymerase sigma factors"/>
    <property type="match status" value="1"/>
</dbReference>
<reference evidence="8" key="2">
    <citation type="journal article" date="2021" name="Microbiome">
        <title>Successional dynamics and alternative stable states in a saline activated sludge microbial community over 9 years.</title>
        <authorList>
            <person name="Wang Y."/>
            <person name="Ye J."/>
            <person name="Ju F."/>
            <person name="Liu L."/>
            <person name="Boyd J.A."/>
            <person name="Deng Y."/>
            <person name="Parks D.H."/>
            <person name="Jiang X."/>
            <person name="Yin X."/>
            <person name="Woodcroft B.J."/>
            <person name="Tyson G.W."/>
            <person name="Hugenholtz P."/>
            <person name="Polz M.F."/>
            <person name="Zhang T."/>
        </authorList>
    </citation>
    <scope>NUCLEOTIDE SEQUENCE</scope>
    <source>
        <strain evidence="8">HKST-UBA01</strain>
    </source>
</reference>
<reference evidence="8" key="1">
    <citation type="submission" date="2020-04" db="EMBL/GenBank/DDBJ databases">
        <authorList>
            <person name="Zhang T."/>
        </authorList>
    </citation>
    <scope>NUCLEOTIDE SEQUENCE</scope>
    <source>
        <strain evidence="8">HKST-UBA01</strain>
    </source>
</reference>
<comment type="caution">
    <text evidence="8">The sequence shown here is derived from an EMBL/GenBank/DDBJ whole genome shotgun (WGS) entry which is preliminary data.</text>
</comment>
<dbReference type="Gene3D" id="1.10.1740.10">
    <property type="match status" value="1"/>
</dbReference>
<keyword evidence="2" id="KW-0805">Transcription regulation</keyword>
<feature type="non-terminal residue" evidence="8">
    <location>
        <position position="1"/>
    </location>
</feature>
<dbReference type="GO" id="GO:0006352">
    <property type="term" value="P:DNA-templated transcription initiation"/>
    <property type="evidence" value="ECO:0007669"/>
    <property type="project" value="InterPro"/>
</dbReference>
<dbReference type="Pfam" id="PF08281">
    <property type="entry name" value="Sigma70_r4_2"/>
    <property type="match status" value="1"/>
</dbReference>
<dbReference type="AlphaFoldDB" id="A0A956LXE6"/>
<feature type="domain" description="RNA polymerase sigma-70 region 2" evidence="6">
    <location>
        <begin position="43"/>
        <end position="113"/>
    </location>
</feature>
<keyword evidence="4" id="KW-0238">DNA-binding</keyword>
<protein>
    <submittedName>
        <fullName evidence="8">Sigma-70 family RNA polymerase sigma factor</fullName>
    </submittedName>
</protein>
<sequence>WGTLVFFRGAGLREGRPTDPGLETTAALIARVQAGDASAREQLVARYLPLLRRWAHGRLPAHARGLLETGDLVQITLVRALNQIDSFVPRREGAFLAYLRRTLMNQLRNEVRRSVHDPDREVAADHPDEAPTLLEQMIDRDVIDAYEAGLERLPERLQEAVILSLEFGISHRDLAEIIGCPSANAARMVVSRALVKLARAMDEER</sequence>
<name>A0A956LXE6_UNCEI</name>
<evidence type="ECO:0000256" key="2">
    <source>
        <dbReference type="ARBA" id="ARBA00023015"/>
    </source>
</evidence>
<dbReference type="Pfam" id="PF04542">
    <property type="entry name" value="Sigma70_r2"/>
    <property type="match status" value="1"/>
</dbReference>
<organism evidence="8 9">
    <name type="scientific">Eiseniibacteriota bacterium</name>
    <dbReference type="NCBI Taxonomy" id="2212470"/>
    <lineage>
        <taxon>Bacteria</taxon>
        <taxon>Candidatus Eiseniibacteriota</taxon>
    </lineage>
</organism>
<dbReference type="InterPro" id="IPR013324">
    <property type="entry name" value="RNA_pol_sigma_r3/r4-like"/>
</dbReference>
<accession>A0A956LXE6</accession>
<evidence type="ECO:0000256" key="4">
    <source>
        <dbReference type="ARBA" id="ARBA00023125"/>
    </source>
</evidence>